<dbReference type="Proteomes" id="UP000220900">
    <property type="component" value="Unassembled WGS sequence"/>
</dbReference>
<dbReference type="AlphaFoldDB" id="A0A2A8LRZ0"/>
<gene>
    <name evidence="2" type="ORF">CN491_07655</name>
</gene>
<evidence type="ECO:0000259" key="1">
    <source>
        <dbReference type="Pfam" id="PF00669"/>
    </source>
</evidence>
<evidence type="ECO:0000313" key="3">
    <source>
        <dbReference type="Proteomes" id="UP000220900"/>
    </source>
</evidence>
<dbReference type="EMBL" id="NTZF01000006">
    <property type="protein sequence ID" value="PES97164.1"/>
    <property type="molecule type" value="Genomic_DNA"/>
</dbReference>
<proteinExistence type="predicted"/>
<reference evidence="2 3" key="1">
    <citation type="submission" date="2017-09" db="EMBL/GenBank/DDBJ databases">
        <title>Large-scale bioinformatics analysis of Bacillus genomes uncovers conserved roles of natural products in bacterial physiology.</title>
        <authorList>
            <consortium name="Agbiome Team Llc"/>
            <person name="Bleich R.M."/>
            <person name="Grubbs K.J."/>
            <person name="Santa Maria K.C."/>
            <person name="Allen S.E."/>
            <person name="Farag S."/>
            <person name="Shank E.A."/>
            <person name="Bowers A."/>
        </authorList>
    </citation>
    <scope>NUCLEOTIDE SEQUENCE [LARGE SCALE GENOMIC DNA]</scope>
    <source>
        <strain evidence="2 3">AFS002368</strain>
    </source>
</reference>
<dbReference type="InterPro" id="IPR001029">
    <property type="entry name" value="Flagellin_N"/>
</dbReference>
<evidence type="ECO:0000313" key="2">
    <source>
        <dbReference type="EMBL" id="PES97164.1"/>
    </source>
</evidence>
<sequence>MRIGTNVLSMNARQSLYENEKRMNVAMEHLATGKRLNDASDNPANVAIVTLLYVRAIRMRVVS</sequence>
<comment type="caution">
    <text evidence="2">The sequence shown here is derived from an EMBL/GenBank/DDBJ whole genome shotgun (WGS) entry which is preliminary data.</text>
</comment>
<dbReference type="SUPFAM" id="SSF64518">
    <property type="entry name" value="Phase 1 flagellin"/>
    <property type="match status" value="1"/>
</dbReference>
<dbReference type="Pfam" id="PF00669">
    <property type="entry name" value="Flagellin_N"/>
    <property type="match status" value="1"/>
</dbReference>
<organism evidence="2 3">
    <name type="scientific">Bacillus cereus</name>
    <dbReference type="NCBI Taxonomy" id="1396"/>
    <lineage>
        <taxon>Bacteria</taxon>
        <taxon>Bacillati</taxon>
        <taxon>Bacillota</taxon>
        <taxon>Bacilli</taxon>
        <taxon>Bacillales</taxon>
        <taxon>Bacillaceae</taxon>
        <taxon>Bacillus</taxon>
        <taxon>Bacillus cereus group</taxon>
    </lineage>
</organism>
<protein>
    <recommendedName>
        <fullName evidence="1">Flagellin N-terminal domain-containing protein</fullName>
    </recommendedName>
</protein>
<accession>A0A2A8LRZ0</accession>
<name>A0A2A8LRZ0_BACCE</name>
<feature type="domain" description="Flagellin N-terminal" evidence="1">
    <location>
        <begin position="3"/>
        <end position="54"/>
    </location>
</feature>
<dbReference type="GO" id="GO:0005198">
    <property type="term" value="F:structural molecule activity"/>
    <property type="evidence" value="ECO:0007669"/>
    <property type="project" value="InterPro"/>
</dbReference>